<evidence type="ECO:0008006" key="4">
    <source>
        <dbReference type="Google" id="ProtNLM"/>
    </source>
</evidence>
<evidence type="ECO:0000313" key="3">
    <source>
        <dbReference type="Proteomes" id="UP000016932"/>
    </source>
</evidence>
<dbReference type="Gene3D" id="3.50.30.50">
    <property type="entry name" value="Putative cyclase"/>
    <property type="match status" value="1"/>
</dbReference>
<sequence length="290" mass="31953">LNFLTPARKVAAAAEIKDGVSISLDLPINHFAAVSRAFGGRMPPYHELHQIDSSVYEDSVNLNTQVSSQWDGFRHFGLRVTHQFYNGFGSAHIEDSTVLGTNAWIQTGAIVGRGVLVDVHAYFLSLGWRVDPNGGSPITLDHVLDTLRAQGTMIMPGDILIFRTGWLEWYNESSEQERYTELCQRHSPGEHQFIGLAQAEDFIAWLWDNQIAAVAGDQVAFECTPPPESGIGMLHEHLLAALGCPIGELFDVETLAKECEKRKRYSFFFTSAPLHVSGGVASPCNSIAIL</sequence>
<dbReference type="InterPro" id="IPR007325">
    <property type="entry name" value="KFase/CYL"/>
</dbReference>
<keyword evidence="3" id="KW-1185">Reference proteome</keyword>
<dbReference type="Proteomes" id="UP000016932">
    <property type="component" value="Unassembled WGS sequence"/>
</dbReference>
<accession>M2ZSU2</accession>
<dbReference type="AlphaFoldDB" id="M2ZSU2"/>
<evidence type="ECO:0000313" key="2">
    <source>
        <dbReference type="EMBL" id="EME82084.1"/>
    </source>
</evidence>
<dbReference type="RefSeq" id="XP_007926940.1">
    <property type="nucleotide sequence ID" value="XM_007928749.1"/>
</dbReference>
<dbReference type="InterPro" id="IPR037175">
    <property type="entry name" value="KFase_sf"/>
</dbReference>
<reference evidence="2 3" key="1">
    <citation type="journal article" date="2012" name="PLoS Pathog.">
        <title>Diverse lifestyles and strategies of plant pathogenesis encoded in the genomes of eighteen Dothideomycetes fungi.</title>
        <authorList>
            <person name="Ohm R.A."/>
            <person name="Feau N."/>
            <person name="Henrissat B."/>
            <person name="Schoch C.L."/>
            <person name="Horwitz B.A."/>
            <person name="Barry K.W."/>
            <person name="Condon B.J."/>
            <person name="Copeland A.C."/>
            <person name="Dhillon B."/>
            <person name="Glaser F."/>
            <person name="Hesse C.N."/>
            <person name="Kosti I."/>
            <person name="LaButti K."/>
            <person name="Lindquist E.A."/>
            <person name="Lucas S."/>
            <person name="Salamov A.A."/>
            <person name="Bradshaw R.E."/>
            <person name="Ciuffetti L."/>
            <person name="Hamelin R.C."/>
            <person name="Kema G.H.J."/>
            <person name="Lawrence C."/>
            <person name="Scott J.A."/>
            <person name="Spatafora J.W."/>
            <person name="Turgeon B.G."/>
            <person name="de Wit P.J.G.M."/>
            <person name="Zhong S."/>
            <person name="Goodwin S.B."/>
            <person name="Grigoriev I.V."/>
        </authorList>
    </citation>
    <scope>NUCLEOTIDE SEQUENCE [LARGE SCALE GENOMIC DNA]</scope>
    <source>
        <strain evidence="2 3">CIRAD86</strain>
    </source>
</reference>
<gene>
    <name evidence="2" type="ORF">MYCFIDRAFT_30459</name>
</gene>
<proteinExistence type="inferred from homology"/>
<protein>
    <recommendedName>
        <fullName evidence="4">Cyclase</fullName>
    </recommendedName>
</protein>
<feature type="non-terminal residue" evidence="2">
    <location>
        <position position="1"/>
    </location>
</feature>
<dbReference type="SUPFAM" id="SSF102198">
    <property type="entry name" value="Putative cyclase"/>
    <property type="match status" value="1"/>
</dbReference>
<dbReference type="OrthoDB" id="5396at2759"/>
<dbReference type="KEGG" id="pfj:MYCFIDRAFT_30459"/>
<dbReference type="VEuPathDB" id="FungiDB:MYCFIDRAFT_30459"/>
<dbReference type="GO" id="GO:0019441">
    <property type="term" value="P:L-tryptophan catabolic process to kynurenine"/>
    <property type="evidence" value="ECO:0007669"/>
    <property type="project" value="InterPro"/>
</dbReference>
<organism evidence="2 3">
    <name type="scientific">Pseudocercospora fijiensis (strain CIRAD86)</name>
    <name type="common">Black leaf streak disease fungus</name>
    <name type="synonym">Mycosphaerella fijiensis</name>
    <dbReference type="NCBI Taxonomy" id="383855"/>
    <lineage>
        <taxon>Eukaryota</taxon>
        <taxon>Fungi</taxon>
        <taxon>Dikarya</taxon>
        <taxon>Ascomycota</taxon>
        <taxon>Pezizomycotina</taxon>
        <taxon>Dothideomycetes</taxon>
        <taxon>Dothideomycetidae</taxon>
        <taxon>Mycosphaerellales</taxon>
        <taxon>Mycosphaerellaceae</taxon>
        <taxon>Pseudocercospora</taxon>
    </lineage>
</organism>
<dbReference type="EMBL" id="KB446559">
    <property type="protein sequence ID" value="EME82084.1"/>
    <property type="molecule type" value="Genomic_DNA"/>
</dbReference>
<evidence type="ECO:0000256" key="1">
    <source>
        <dbReference type="ARBA" id="ARBA00007865"/>
    </source>
</evidence>
<comment type="similarity">
    <text evidence="1">Belongs to the Cyclase 1 superfamily.</text>
</comment>
<name>M2ZSU2_PSEFD</name>
<dbReference type="GO" id="GO:0004061">
    <property type="term" value="F:arylformamidase activity"/>
    <property type="evidence" value="ECO:0007669"/>
    <property type="project" value="InterPro"/>
</dbReference>
<dbReference type="HOGENOM" id="CLU_030671_1_0_1"/>
<dbReference type="GeneID" id="19338753"/>
<dbReference type="Pfam" id="PF04199">
    <property type="entry name" value="Cyclase"/>
    <property type="match status" value="1"/>
</dbReference>
<dbReference type="eggNOG" id="ENOG502RXQJ">
    <property type="taxonomic scope" value="Eukaryota"/>
</dbReference>
<dbReference type="PANTHER" id="PTHR34861">
    <property type="match status" value="1"/>
</dbReference>